<evidence type="ECO:0000313" key="13">
    <source>
        <dbReference type="EMBL" id="RWQ98068.1"/>
    </source>
</evidence>
<dbReference type="InterPro" id="IPR057530">
    <property type="entry name" value="TIM-barrel_MTC6"/>
</dbReference>
<evidence type="ECO:0000256" key="1">
    <source>
        <dbReference type="ARBA" id="ARBA00004479"/>
    </source>
</evidence>
<evidence type="ECO:0000256" key="10">
    <source>
        <dbReference type="SAM" id="MobiDB-lite"/>
    </source>
</evidence>
<evidence type="ECO:0000313" key="14">
    <source>
        <dbReference type="Proteomes" id="UP000283841"/>
    </source>
</evidence>
<keyword evidence="2 11" id="KW-0812">Transmembrane</keyword>
<dbReference type="CDD" id="cd00037">
    <property type="entry name" value="CLECT"/>
    <property type="match status" value="1"/>
</dbReference>
<dbReference type="Pfam" id="PF25506">
    <property type="entry name" value="TIM-barrel_MTC6"/>
    <property type="match status" value="1"/>
</dbReference>
<comment type="similarity">
    <text evidence="8">Belongs to the MTC6 family.</text>
</comment>
<evidence type="ECO:0000259" key="12">
    <source>
        <dbReference type="Pfam" id="PF25506"/>
    </source>
</evidence>
<proteinExistence type="inferred from homology"/>
<accession>A0A443I1Z4</accession>
<dbReference type="AlphaFoldDB" id="A0A443I1Z4"/>
<feature type="compositionally biased region" description="Low complexity" evidence="10">
    <location>
        <begin position="165"/>
        <end position="178"/>
    </location>
</feature>
<dbReference type="VEuPathDB" id="FungiDB:C8Q69DRAFT_158838"/>
<dbReference type="STRING" id="264951.A0A443I1Z4"/>
<evidence type="ECO:0000256" key="8">
    <source>
        <dbReference type="ARBA" id="ARBA00038159"/>
    </source>
</evidence>
<dbReference type="Proteomes" id="UP000283841">
    <property type="component" value="Unassembled WGS sequence"/>
</dbReference>
<keyword evidence="14" id="KW-1185">Reference proteome</keyword>
<feature type="region of interest" description="Disordered" evidence="10">
    <location>
        <begin position="141"/>
        <end position="178"/>
    </location>
</feature>
<evidence type="ECO:0000256" key="4">
    <source>
        <dbReference type="ARBA" id="ARBA00022989"/>
    </source>
</evidence>
<dbReference type="PANTHER" id="PTHR35518:SF2">
    <property type="entry name" value="MAINTENANCE OF TELOMERE CAPPING PROTEIN 6"/>
    <property type="match status" value="1"/>
</dbReference>
<dbReference type="GO" id="GO:0016020">
    <property type="term" value="C:membrane"/>
    <property type="evidence" value="ECO:0007669"/>
    <property type="project" value="UniProtKB-SubCell"/>
</dbReference>
<comment type="caution">
    <text evidence="13">The sequence shown here is derived from an EMBL/GenBank/DDBJ whole genome shotgun (WGS) entry which is preliminary data.</text>
</comment>
<dbReference type="EMBL" id="RCNU01000002">
    <property type="protein sequence ID" value="RWQ98068.1"/>
    <property type="molecule type" value="Genomic_DNA"/>
</dbReference>
<gene>
    <name evidence="13" type="ORF">C8Q69DRAFT_158838</name>
</gene>
<dbReference type="RefSeq" id="XP_028487713.1">
    <property type="nucleotide sequence ID" value="XM_028625634.1"/>
</dbReference>
<evidence type="ECO:0000256" key="2">
    <source>
        <dbReference type="ARBA" id="ARBA00022692"/>
    </source>
</evidence>
<evidence type="ECO:0000256" key="9">
    <source>
        <dbReference type="ARBA" id="ARBA00039865"/>
    </source>
</evidence>
<dbReference type="PANTHER" id="PTHR35518">
    <property type="entry name" value="MAINTENANCE OF TELOMOERE CAPPING"/>
    <property type="match status" value="1"/>
</dbReference>
<organism evidence="13 14">
    <name type="scientific">Byssochlamys spectabilis</name>
    <name type="common">Paecilomyces variotii</name>
    <dbReference type="NCBI Taxonomy" id="264951"/>
    <lineage>
        <taxon>Eukaryota</taxon>
        <taxon>Fungi</taxon>
        <taxon>Dikarya</taxon>
        <taxon>Ascomycota</taxon>
        <taxon>Pezizomycotina</taxon>
        <taxon>Eurotiomycetes</taxon>
        <taxon>Eurotiomycetidae</taxon>
        <taxon>Eurotiales</taxon>
        <taxon>Thermoascaceae</taxon>
        <taxon>Paecilomyces</taxon>
    </lineage>
</organism>
<feature type="region of interest" description="Disordered" evidence="10">
    <location>
        <begin position="116"/>
        <end position="135"/>
    </location>
</feature>
<evidence type="ECO:0000256" key="3">
    <source>
        <dbReference type="ARBA" id="ARBA00022729"/>
    </source>
</evidence>
<sequence>MPDDNFDPDSPLLGSTERIVQLSERDVAAQIPINFVTHPTVSLAAACFGNGVYEDQAAKDCISNLLAVGYRRLIVDLYWSTDRSQWTFCPVAIPLNVAGATMVSASTMASAPAATLTSGNMDGSTTTASSTASTTSAAILEDVSETSASQERRRDPSVSTTDAYTAQTTVSSTTDSSGSRLYKLGPYSCTQTLGLQTMVDLFYEYFRDTENTLDAYPLYVIFNIHAPSVADAPESPAPSISGSKLPASSQLIGSIMDDTLGTYVYSPPELYHDRADLNRTWFSVVIDDQPITEYFTLRKNRGGFYSSPDGWPCENYLQGVKAKRLLLGWGSVDPQMQGYNFTGDASRIFPQNYLTSGIQTTSTGDRLQSGCLYNPNTISVAQVNSSWAGSNQLTVPSLGNEQFSLGNLTLLVQNLTACGISPTLNTTLFDKTANTQVDTYRNVSLSTTWSWAVGEPRNASSSGGDDDDNSGTYDRCAIMDVTLAGHWRAADCAAERYVACRVGNAPYNWTLTDNKVPYTSATDACSDQDASFSVPRTGLENTYLYYYLITQRKDAINPSSDDADKREVWLNFNSLDVNSCWVTGGPNVSCPYTVNSNELERRTVLVPTIAGVVVLVITALTLFVKCNANRRNSRRKKRVIEGWEYEGVPS</sequence>
<keyword evidence="5 11" id="KW-0472">Membrane</keyword>
<evidence type="ECO:0000256" key="5">
    <source>
        <dbReference type="ARBA" id="ARBA00023136"/>
    </source>
</evidence>
<keyword evidence="3" id="KW-0732">Signal</keyword>
<dbReference type="InterPro" id="IPR051008">
    <property type="entry name" value="Telomere_Capping_Maintenance"/>
</dbReference>
<comment type="subcellular location">
    <subcellularLocation>
        <location evidence="1">Membrane</location>
        <topology evidence="1">Single-pass type I membrane protein</topology>
    </subcellularLocation>
</comment>
<comment type="function">
    <text evidence="7">May be involved in telomere capping.</text>
</comment>
<keyword evidence="6" id="KW-0325">Glycoprotein</keyword>
<evidence type="ECO:0000256" key="11">
    <source>
        <dbReference type="SAM" id="Phobius"/>
    </source>
</evidence>
<feature type="domain" description="MTC6 partial TIM-barrel" evidence="12">
    <location>
        <begin position="15"/>
        <end position="445"/>
    </location>
</feature>
<protein>
    <recommendedName>
        <fullName evidence="9">Maintenance of telomere capping protein 6</fullName>
    </recommendedName>
</protein>
<evidence type="ECO:0000256" key="6">
    <source>
        <dbReference type="ARBA" id="ARBA00023180"/>
    </source>
</evidence>
<reference evidence="13 14" key="1">
    <citation type="journal article" date="2018" name="Front. Microbiol.">
        <title>Genomic and genetic insights into a cosmopolitan fungus, Paecilomyces variotii (Eurotiales).</title>
        <authorList>
            <person name="Urquhart A.S."/>
            <person name="Mondo S.J."/>
            <person name="Makela M.R."/>
            <person name="Hane J.K."/>
            <person name="Wiebenga A."/>
            <person name="He G."/>
            <person name="Mihaltcheva S."/>
            <person name="Pangilinan J."/>
            <person name="Lipzen A."/>
            <person name="Barry K."/>
            <person name="de Vries R.P."/>
            <person name="Grigoriev I.V."/>
            <person name="Idnurm A."/>
        </authorList>
    </citation>
    <scope>NUCLEOTIDE SEQUENCE [LARGE SCALE GENOMIC DNA]</scope>
    <source>
        <strain evidence="13 14">CBS 101075</strain>
    </source>
</reference>
<dbReference type="GeneID" id="39594911"/>
<feature type="transmembrane region" description="Helical" evidence="11">
    <location>
        <begin position="604"/>
        <end position="628"/>
    </location>
</feature>
<keyword evidence="4 11" id="KW-1133">Transmembrane helix</keyword>
<evidence type="ECO:0000256" key="7">
    <source>
        <dbReference type="ARBA" id="ARBA00037703"/>
    </source>
</evidence>
<name>A0A443I1Z4_BYSSP</name>